<feature type="region of interest" description="Disordered" evidence="1">
    <location>
        <begin position="1"/>
        <end position="29"/>
    </location>
</feature>
<dbReference type="EMBL" id="LQYT01000056">
    <property type="protein sequence ID" value="KYD17475.1"/>
    <property type="molecule type" value="Genomic_DNA"/>
</dbReference>
<reference evidence="2 3" key="1">
    <citation type="submission" date="2016-01" db="EMBL/GenBank/DDBJ databases">
        <title>Draft Genome Sequences of Seven Thermophilic Sporeformers Isolated from Foods.</title>
        <authorList>
            <person name="Berendsen E.M."/>
            <person name="Wells-Bennik M.H."/>
            <person name="Krawcyk A.O."/>
            <person name="De Jong A."/>
            <person name="Holsappel S."/>
            <person name="Eijlander R.T."/>
            <person name="Kuipers O.P."/>
        </authorList>
    </citation>
    <scope>NUCLEOTIDE SEQUENCE [LARGE SCALE GENOMIC DNA]</scope>
    <source>
        <strain evidence="2 3">B4135</strain>
    </source>
</reference>
<feature type="compositionally biased region" description="Basic and acidic residues" evidence="1">
    <location>
        <begin position="8"/>
        <end position="29"/>
    </location>
</feature>
<accession>A0A150LYZ9</accession>
<dbReference type="AlphaFoldDB" id="A0A150LYZ9"/>
<comment type="caution">
    <text evidence="2">The sequence shown here is derived from an EMBL/GenBank/DDBJ whole genome shotgun (WGS) entry which is preliminary data.</text>
</comment>
<evidence type="ECO:0000313" key="2">
    <source>
        <dbReference type="EMBL" id="KYD17475.1"/>
    </source>
</evidence>
<sequence length="62" mass="6828">MAGRRSTRTGEKVRRSGFKDGKRGNEKREAVRRLPFMAGGGDGRSAACPVRSGFHIYGKECK</sequence>
<gene>
    <name evidence="2" type="ORF">B4135_2497</name>
</gene>
<name>A0A150LYZ9_9BACI</name>
<evidence type="ECO:0000313" key="3">
    <source>
        <dbReference type="Proteomes" id="UP000075683"/>
    </source>
</evidence>
<dbReference type="Proteomes" id="UP000075683">
    <property type="component" value="Unassembled WGS sequence"/>
</dbReference>
<protein>
    <submittedName>
        <fullName evidence="2">Uncharacterized protein</fullName>
    </submittedName>
</protein>
<dbReference type="STRING" id="301148.B4135_2497"/>
<organism evidence="2 3">
    <name type="scientific">Caldibacillus debilis</name>
    <dbReference type="NCBI Taxonomy" id="301148"/>
    <lineage>
        <taxon>Bacteria</taxon>
        <taxon>Bacillati</taxon>
        <taxon>Bacillota</taxon>
        <taxon>Bacilli</taxon>
        <taxon>Bacillales</taxon>
        <taxon>Bacillaceae</taxon>
        <taxon>Caldibacillus</taxon>
    </lineage>
</organism>
<proteinExistence type="predicted"/>
<evidence type="ECO:0000256" key="1">
    <source>
        <dbReference type="SAM" id="MobiDB-lite"/>
    </source>
</evidence>